<protein>
    <submittedName>
        <fullName evidence="2">Uncharacterized protein</fullName>
    </submittedName>
</protein>
<evidence type="ECO:0000313" key="3">
    <source>
        <dbReference type="Proteomes" id="UP001150879"/>
    </source>
</evidence>
<sequence>MYAVAGTGNPATARPGISRKDQQHPSTFAGPRDYRKWSRNSEIDTPAPSGLSERNHPRSSSALVYSLARQSKN</sequence>
<accession>A0A9W9T1Y5</accession>
<feature type="compositionally biased region" description="Basic and acidic residues" evidence="1">
    <location>
        <begin position="32"/>
        <end position="42"/>
    </location>
</feature>
<evidence type="ECO:0000256" key="1">
    <source>
        <dbReference type="SAM" id="MobiDB-lite"/>
    </source>
</evidence>
<comment type="caution">
    <text evidence="2">The sequence shown here is derived from an EMBL/GenBank/DDBJ whole genome shotgun (WGS) entry which is preliminary data.</text>
</comment>
<dbReference type="EMBL" id="JAPQKP010000002">
    <property type="protein sequence ID" value="KAJ5206402.1"/>
    <property type="molecule type" value="Genomic_DNA"/>
</dbReference>
<reference evidence="2" key="2">
    <citation type="journal article" date="2023" name="IMA Fungus">
        <title>Comparative genomic study of the Penicillium genus elucidates a diverse pangenome and 15 lateral gene transfer events.</title>
        <authorList>
            <person name="Petersen C."/>
            <person name="Sorensen T."/>
            <person name="Nielsen M.R."/>
            <person name="Sondergaard T.E."/>
            <person name="Sorensen J.L."/>
            <person name="Fitzpatrick D.A."/>
            <person name="Frisvad J.C."/>
            <person name="Nielsen K.L."/>
        </authorList>
    </citation>
    <scope>NUCLEOTIDE SEQUENCE</scope>
    <source>
        <strain evidence="2">IBT 16849</strain>
    </source>
</reference>
<name>A0A9W9T1Y5_9EURO</name>
<dbReference type="Proteomes" id="UP001150879">
    <property type="component" value="Unassembled WGS sequence"/>
</dbReference>
<feature type="compositionally biased region" description="Polar residues" evidence="1">
    <location>
        <begin position="58"/>
        <end position="73"/>
    </location>
</feature>
<keyword evidence="3" id="KW-1185">Reference proteome</keyword>
<gene>
    <name evidence="2" type="ORF">N7472_002850</name>
</gene>
<organism evidence="2 3">
    <name type="scientific">Penicillium cf. griseofulvum</name>
    <dbReference type="NCBI Taxonomy" id="2972120"/>
    <lineage>
        <taxon>Eukaryota</taxon>
        <taxon>Fungi</taxon>
        <taxon>Dikarya</taxon>
        <taxon>Ascomycota</taxon>
        <taxon>Pezizomycotina</taxon>
        <taxon>Eurotiomycetes</taxon>
        <taxon>Eurotiomycetidae</taxon>
        <taxon>Eurotiales</taxon>
        <taxon>Aspergillaceae</taxon>
        <taxon>Penicillium</taxon>
    </lineage>
</organism>
<proteinExistence type="predicted"/>
<evidence type="ECO:0000313" key="2">
    <source>
        <dbReference type="EMBL" id="KAJ5206402.1"/>
    </source>
</evidence>
<dbReference type="AlphaFoldDB" id="A0A9W9T1Y5"/>
<feature type="region of interest" description="Disordered" evidence="1">
    <location>
        <begin position="1"/>
        <end position="73"/>
    </location>
</feature>
<reference evidence="2" key="1">
    <citation type="submission" date="2022-11" db="EMBL/GenBank/DDBJ databases">
        <authorList>
            <person name="Petersen C."/>
        </authorList>
    </citation>
    <scope>NUCLEOTIDE SEQUENCE</scope>
    <source>
        <strain evidence="2">IBT 16849</strain>
    </source>
</reference>